<dbReference type="WBParaSite" id="L893_g6867.t1">
    <property type="protein sequence ID" value="L893_g6867.t1"/>
    <property type="gene ID" value="L893_g6867"/>
</dbReference>
<sequence length="204" mass="23082">MTILHAFSKEEYATRNTSVAFQKLAEDKEDPLKKKSEHGHPEKSIITLDKKYVIGRVRTHKLITEDLRIGCCKIQLLIDEIDVSSHCQEDFCGSSVLKLAEYNDSIDARVEFKTSKISVGLRRAGPPETWPPETETRARGAETSKVALPQRQPDCSLHPRRLHQRTLQETSISRVVSLAKFSNLASLMTVTRIISDPDDVTWAR</sequence>
<organism evidence="2 3">
    <name type="scientific">Steinernema glaseri</name>
    <dbReference type="NCBI Taxonomy" id="37863"/>
    <lineage>
        <taxon>Eukaryota</taxon>
        <taxon>Metazoa</taxon>
        <taxon>Ecdysozoa</taxon>
        <taxon>Nematoda</taxon>
        <taxon>Chromadorea</taxon>
        <taxon>Rhabditida</taxon>
        <taxon>Tylenchina</taxon>
        <taxon>Panagrolaimomorpha</taxon>
        <taxon>Strongyloidoidea</taxon>
        <taxon>Steinernematidae</taxon>
        <taxon>Steinernema</taxon>
    </lineage>
</organism>
<evidence type="ECO:0000313" key="2">
    <source>
        <dbReference type="Proteomes" id="UP000095287"/>
    </source>
</evidence>
<proteinExistence type="predicted"/>
<dbReference type="Proteomes" id="UP000095287">
    <property type="component" value="Unplaced"/>
</dbReference>
<evidence type="ECO:0000313" key="3">
    <source>
        <dbReference type="WBParaSite" id="L893_g6867.t1"/>
    </source>
</evidence>
<protein>
    <submittedName>
        <fullName evidence="3">Arrestin_C domain-containing protein</fullName>
    </submittedName>
</protein>
<dbReference type="AlphaFoldDB" id="A0A1I8AL69"/>
<accession>A0A1I8AL69</accession>
<feature type="region of interest" description="Disordered" evidence="1">
    <location>
        <begin position="122"/>
        <end position="145"/>
    </location>
</feature>
<reference evidence="3" key="1">
    <citation type="submission" date="2016-11" db="UniProtKB">
        <authorList>
            <consortium name="WormBaseParasite"/>
        </authorList>
    </citation>
    <scope>IDENTIFICATION</scope>
</reference>
<evidence type="ECO:0000256" key="1">
    <source>
        <dbReference type="SAM" id="MobiDB-lite"/>
    </source>
</evidence>
<name>A0A1I8AL69_9BILA</name>
<keyword evidence="2" id="KW-1185">Reference proteome</keyword>